<proteinExistence type="inferred from homology"/>
<evidence type="ECO:0000256" key="4">
    <source>
        <dbReference type="SAM" id="Phobius"/>
    </source>
</evidence>
<protein>
    <recommendedName>
        <fullName evidence="6">PPPDE domain-containing protein</fullName>
    </recommendedName>
</protein>
<keyword evidence="4" id="KW-0812">Transmembrane</keyword>
<feature type="domain" description="PPPDE" evidence="6">
    <location>
        <begin position="125"/>
        <end position="162"/>
    </location>
</feature>
<keyword evidence="2" id="KW-0645">Protease</keyword>
<dbReference type="InterPro" id="IPR042266">
    <property type="entry name" value="PPPDE_sf"/>
</dbReference>
<dbReference type="InterPro" id="IPR008580">
    <property type="entry name" value="PPPDE_dom"/>
</dbReference>
<evidence type="ECO:0000313" key="8">
    <source>
        <dbReference type="Proteomes" id="UP001281761"/>
    </source>
</evidence>
<organism evidence="7 8">
    <name type="scientific">Blattamonas nauphoetae</name>
    <dbReference type="NCBI Taxonomy" id="2049346"/>
    <lineage>
        <taxon>Eukaryota</taxon>
        <taxon>Metamonada</taxon>
        <taxon>Preaxostyla</taxon>
        <taxon>Oxymonadida</taxon>
        <taxon>Blattamonas</taxon>
    </lineage>
</organism>
<dbReference type="Proteomes" id="UP001281761">
    <property type="component" value="Unassembled WGS sequence"/>
</dbReference>
<dbReference type="Pfam" id="PF05903">
    <property type="entry name" value="Peptidase_C97"/>
    <property type="match status" value="1"/>
</dbReference>
<gene>
    <name evidence="7" type="ORF">BLNAU_10117</name>
</gene>
<comment type="caution">
    <text evidence="7">The sequence shown here is derived from an EMBL/GenBank/DDBJ whole genome shotgun (WGS) entry which is preliminary data.</text>
</comment>
<reference evidence="7 8" key="1">
    <citation type="journal article" date="2022" name="bioRxiv">
        <title>Genomics of Preaxostyla Flagellates Illuminates Evolutionary Transitions and the Path Towards Mitochondrial Loss.</title>
        <authorList>
            <person name="Novak L.V.F."/>
            <person name="Treitli S.C."/>
            <person name="Pyrih J."/>
            <person name="Halakuc P."/>
            <person name="Pipaliya S.V."/>
            <person name="Vacek V."/>
            <person name="Brzon O."/>
            <person name="Soukal P."/>
            <person name="Eme L."/>
            <person name="Dacks J.B."/>
            <person name="Karnkowska A."/>
            <person name="Elias M."/>
            <person name="Hampl V."/>
        </authorList>
    </citation>
    <scope>NUCLEOTIDE SEQUENCE [LARGE SCALE GENOMIC DNA]</scope>
    <source>
        <strain evidence="7">NAU3</strain>
        <tissue evidence="7">Gut</tissue>
    </source>
</reference>
<evidence type="ECO:0000256" key="5">
    <source>
        <dbReference type="SAM" id="SignalP"/>
    </source>
</evidence>
<accession>A0ABQ9XU20</accession>
<dbReference type="Gene3D" id="3.90.1720.30">
    <property type="entry name" value="PPPDE domains"/>
    <property type="match status" value="1"/>
</dbReference>
<evidence type="ECO:0000313" key="7">
    <source>
        <dbReference type="EMBL" id="KAK2954977.1"/>
    </source>
</evidence>
<dbReference type="EMBL" id="JARBJD010000072">
    <property type="protein sequence ID" value="KAK2954977.1"/>
    <property type="molecule type" value="Genomic_DNA"/>
</dbReference>
<feature type="transmembrane region" description="Helical" evidence="4">
    <location>
        <begin position="183"/>
        <end position="208"/>
    </location>
</feature>
<keyword evidence="8" id="KW-1185">Reference proteome</keyword>
<evidence type="ECO:0000256" key="2">
    <source>
        <dbReference type="ARBA" id="ARBA00022670"/>
    </source>
</evidence>
<keyword evidence="4" id="KW-0472">Membrane</keyword>
<evidence type="ECO:0000259" key="6">
    <source>
        <dbReference type="Pfam" id="PF05903"/>
    </source>
</evidence>
<feature type="signal peptide" evidence="5">
    <location>
        <begin position="1"/>
        <end position="20"/>
    </location>
</feature>
<name>A0ABQ9XU20_9EUKA</name>
<comment type="similarity">
    <text evidence="1">Belongs to the DeSI family.</text>
</comment>
<evidence type="ECO:0000256" key="3">
    <source>
        <dbReference type="ARBA" id="ARBA00022801"/>
    </source>
</evidence>
<keyword evidence="5" id="KW-0732">Signal</keyword>
<sequence length="290" mass="32688">MTSTFAAAIFLSNLLVPVAQIPLIDQVLSQIGPGQKTTIIHGAAPVTYMEDKPSLAHLISAVHTQIHIIPSDLSELTGDVSGVTFEFRPEGIFVFYEKYQSFMFHTLQRSGHSLLREDLTGGDIINWVLQKNQEKYNADTYAIITRNCQHFSFEMYQFLTSQTSRFKIVPAGVFLSCIGFEKIIFSILFFAVLPLTLVTTMVCGFVYCPRRQRKRREQTRNQPSASKTELAEDTPTMQSLLFPGAEFFSFWNGQEARAAFQSLLPSTVCPLSEEDDRTILSPQPQESRPL</sequence>
<keyword evidence="3" id="KW-0378">Hydrolase</keyword>
<keyword evidence="4" id="KW-1133">Transmembrane helix</keyword>
<feature type="chain" id="PRO_5047285943" description="PPPDE domain-containing protein" evidence="5">
    <location>
        <begin position="21"/>
        <end position="290"/>
    </location>
</feature>
<evidence type="ECO:0000256" key="1">
    <source>
        <dbReference type="ARBA" id="ARBA00008140"/>
    </source>
</evidence>